<dbReference type="AlphaFoldDB" id="A0A2H9TP66"/>
<protein>
    <submittedName>
        <fullName evidence="2">Uncharacterized protein</fullName>
    </submittedName>
</protein>
<organism evidence="2 3">
    <name type="scientific">Paramicrosporidium saccamoebae</name>
    <dbReference type="NCBI Taxonomy" id="1246581"/>
    <lineage>
        <taxon>Eukaryota</taxon>
        <taxon>Fungi</taxon>
        <taxon>Fungi incertae sedis</taxon>
        <taxon>Cryptomycota</taxon>
        <taxon>Cryptomycota incertae sedis</taxon>
        <taxon>Paramicrosporidium</taxon>
    </lineage>
</organism>
<gene>
    <name evidence="2" type="ORF">PSACC_00658</name>
</gene>
<accession>A0A2H9TP66</accession>
<feature type="compositionally biased region" description="Basic and acidic residues" evidence="1">
    <location>
        <begin position="58"/>
        <end position="75"/>
    </location>
</feature>
<reference evidence="2 3" key="1">
    <citation type="submission" date="2016-10" db="EMBL/GenBank/DDBJ databases">
        <title>The genome of Paramicrosporidium saccamoebae is the missing link in understanding Cryptomycota and Microsporidia evolution.</title>
        <authorList>
            <person name="Quandt C.A."/>
            <person name="Beaudet D."/>
            <person name="Corsaro D."/>
            <person name="Michel R."/>
            <person name="Corradi N."/>
            <person name="James T."/>
        </authorList>
    </citation>
    <scope>NUCLEOTIDE SEQUENCE [LARGE SCALE GENOMIC DNA]</scope>
    <source>
        <strain evidence="2 3">KSL3</strain>
    </source>
</reference>
<keyword evidence="3" id="KW-1185">Reference proteome</keyword>
<proteinExistence type="predicted"/>
<feature type="region of interest" description="Disordered" evidence="1">
    <location>
        <begin position="58"/>
        <end position="87"/>
    </location>
</feature>
<comment type="caution">
    <text evidence="2">The sequence shown here is derived from an EMBL/GenBank/DDBJ whole genome shotgun (WGS) entry which is preliminary data.</text>
</comment>
<sequence>MFSVIYQFTKLYAAQGTTVELEEDEVVMNRIEVEDLRRDRERLISEVPQLREQLDRLANESSHFKNDPDRFKGETDCLIEPGKQKRE</sequence>
<evidence type="ECO:0000313" key="3">
    <source>
        <dbReference type="Proteomes" id="UP000240830"/>
    </source>
</evidence>
<name>A0A2H9TP66_9FUNG</name>
<evidence type="ECO:0000256" key="1">
    <source>
        <dbReference type="SAM" id="MobiDB-lite"/>
    </source>
</evidence>
<dbReference type="EMBL" id="MTSL01000054">
    <property type="protein sequence ID" value="PJF19535.1"/>
    <property type="molecule type" value="Genomic_DNA"/>
</dbReference>
<dbReference type="Proteomes" id="UP000240830">
    <property type="component" value="Unassembled WGS sequence"/>
</dbReference>
<evidence type="ECO:0000313" key="2">
    <source>
        <dbReference type="EMBL" id="PJF19535.1"/>
    </source>
</evidence>